<name>A0ABN9QNE7_9DINO</name>
<proteinExistence type="predicted"/>
<evidence type="ECO:0000256" key="1">
    <source>
        <dbReference type="PROSITE-ProRule" id="PRU00023"/>
    </source>
</evidence>
<accession>A0ABN9QNE7</accession>
<keyword evidence="3" id="KW-1185">Reference proteome</keyword>
<dbReference type="PROSITE" id="PS50297">
    <property type="entry name" value="ANK_REP_REGION"/>
    <property type="match status" value="1"/>
</dbReference>
<sequence length="112" mass="12299">DPGTLLQTTFAFSYKNREYEGQALHVLALYKGEAQNNLMGRILHMRADVEAECACSTNVCVNYITIQAIHLAAGSGNVPALKLLLDHNADVNVRATRKVKDGADMVLKPHYT</sequence>
<dbReference type="InterPro" id="IPR002110">
    <property type="entry name" value="Ankyrin_rpt"/>
</dbReference>
<evidence type="ECO:0000313" key="2">
    <source>
        <dbReference type="EMBL" id="CAK0806534.1"/>
    </source>
</evidence>
<comment type="caution">
    <text evidence="2">The sequence shown here is derived from an EMBL/GenBank/DDBJ whole genome shotgun (WGS) entry which is preliminary data.</text>
</comment>
<evidence type="ECO:0000313" key="3">
    <source>
        <dbReference type="Proteomes" id="UP001189429"/>
    </source>
</evidence>
<feature type="non-terminal residue" evidence="2">
    <location>
        <position position="1"/>
    </location>
</feature>
<dbReference type="Pfam" id="PF00023">
    <property type="entry name" value="Ank"/>
    <property type="match status" value="1"/>
</dbReference>
<dbReference type="PROSITE" id="PS50088">
    <property type="entry name" value="ANK_REPEAT"/>
    <property type="match status" value="1"/>
</dbReference>
<dbReference type="InterPro" id="IPR036770">
    <property type="entry name" value="Ankyrin_rpt-contain_sf"/>
</dbReference>
<dbReference type="Gene3D" id="1.25.40.20">
    <property type="entry name" value="Ankyrin repeat-containing domain"/>
    <property type="match status" value="1"/>
</dbReference>
<keyword evidence="1" id="KW-0040">ANK repeat</keyword>
<protein>
    <submittedName>
        <fullName evidence="2">Uncharacterized protein</fullName>
    </submittedName>
</protein>
<feature type="non-terminal residue" evidence="2">
    <location>
        <position position="112"/>
    </location>
</feature>
<gene>
    <name evidence="2" type="ORF">PCOR1329_LOCUS12724</name>
</gene>
<organism evidence="2 3">
    <name type="scientific">Prorocentrum cordatum</name>
    <dbReference type="NCBI Taxonomy" id="2364126"/>
    <lineage>
        <taxon>Eukaryota</taxon>
        <taxon>Sar</taxon>
        <taxon>Alveolata</taxon>
        <taxon>Dinophyceae</taxon>
        <taxon>Prorocentrales</taxon>
        <taxon>Prorocentraceae</taxon>
        <taxon>Prorocentrum</taxon>
    </lineage>
</organism>
<dbReference type="Proteomes" id="UP001189429">
    <property type="component" value="Unassembled WGS sequence"/>
</dbReference>
<dbReference type="EMBL" id="CAUYUJ010003733">
    <property type="protein sequence ID" value="CAK0806534.1"/>
    <property type="molecule type" value="Genomic_DNA"/>
</dbReference>
<reference evidence="2" key="1">
    <citation type="submission" date="2023-10" db="EMBL/GenBank/DDBJ databases">
        <authorList>
            <person name="Chen Y."/>
            <person name="Shah S."/>
            <person name="Dougan E. K."/>
            <person name="Thang M."/>
            <person name="Chan C."/>
        </authorList>
    </citation>
    <scope>NUCLEOTIDE SEQUENCE [LARGE SCALE GENOMIC DNA]</scope>
</reference>
<dbReference type="SUPFAM" id="SSF48403">
    <property type="entry name" value="Ankyrin repeat"/>
    <property type="match status" value="1"/>
</dbReference>
<feature type="repeat" description="ANK" evidence="1">
    <location>
        <begin position="68"/>
        <end position="96"/>
    </location>
</feature>